<protein>
    <submittedName>
        <fullName evidence="1">Uncharacterized protein</fullName>
    </submittedName>
</protein>
<evidence type="ECO:0000313" key="1">
    <source>
        <dbReference type="EMBL" id="DAD83737.1"/>
    </source>
</evidence>
<dbReference type="EMBL" id="BK014941">
    <property type="protein sequence ID" value="DAD83737.1"/>
    <property type="molecule type" value="Genomic_DNA"/>
</dbReference>
<reference evidence="1" key="1">
    <citation type="journal article" date="2021" name="Proc. Natl. Acad. Sci. U.S.A.">
        <title>A Catalog of Tens of Thousands of Viruses from Human Metagenomes Reveals Hidden Associations with Chronic Diseases.</title>
        <authorList>
            <person name="Tisza M.J."/>
            <person name="Buck C.B."/>
        </authorList>
    </citation>
    <scope>NUCLEOTIDE SEQUENCE</scope>
    <source>
        <strain evidence="1">CtI7W9</strain>
    </source>
</reference>
<name>A0A8S5MN49_9CAUD</name>
<proteinExistence type="predicted"/>
<accession>A0A8S5MN49</accession>
<organism evidence="1">
    <name type="scientific">Myoviridae sp. ctI7W9</name>
    <dbReference type="NCBI Taxonomy" id="2826636"/>
    <lineage>
        <taxon>Viruses</taxon>
        <taxon>Duplodnaviria</taxon>
        <taxon>Heunggongvirae</taxon>
        <taxon>Uroviricota</taxon>
        <taxon>Caudoviricetes</taxon>
    </lineage>
</organism>
<sequence length="69" mass="8318">MSERKGMERREQLELLYLLARGIERKHIVLDPWYGEVDPEYPDQWRNTILRELQKMIEAISQGPDYNSL</sequence>